<dbReference type="CDD" id="cd02440">
    <property type="entry name" value="AdoMet_MTases"/>
    <property type="match status" value="1"/>
</dbReference>
<dbReference type="InterPro" id="IPR013216">
    <property type="entry name" value="Methyltransf_11"/>
</dbReference>
<dbReference type="OrthoDB" id="9797252at2"/>
<organism evidence="5 6">
    <name type="scientific">Acinetobacter venetianus (strain ATCC 31012 / DSM 23050 / BCRC 14357 / CCUG 45561 / CIP 110063 / KCTC 2702 / LMG 19082 / RAG-1)</name>
    <dbReference type="NCBI Taxonomy" id="1191460"/>
    <lineage>
        <taxon>Bacteria</taxon>
        <taxon>Pseudomonadati</taxon>
        <taxon>Pseudomonadota</taxon>
        <taxon>Gammaproteobacteria</taxon>
        <taxon>Moraxellales</taxon>
        <taxon>Moraxellaceae</taxon>
        <taxon>Acinetobacter</taxon>
    </lineage>
</organism>
<dbReference type="EMBL" id="APPO01000008">
    <property type="protein sequence ID" value="ENV38032.1"/>
    <property type="molecule type" value="Genomic_DNA"/>
</dbReference>
<evidence type="ECO:0000313" key="6">
    <source>
        <dbReference type="Proteomes" id="UP000018445"/>
    </source>
</evidence>
<dbReference type="Pfam" id="PF08241">
    <property type="entry name" value="Methyltransf_11"/>
    <property type="match status" value="1"/>
</dbReference>
<evidence type="ECO:0000256" key="1">
    <source>
        <dbReference type="ARBA" id="ARBA00008361"/>
    </source>
</evidence>
<sequence>MTQSLHPAAQKGFSLGAELYQQVRPSYPQEITFWLQDRLKIDETSTVVDLGSGTGKFLPYLNQTQANVIAVEPIAAMLQQLQQAHPLVESVQAFSHQLPFSSTSIDAVICAQSFHWFANIETLTEIHRVLKPAGQLGLVWNQRDTNVNWVKALADEIAPLEGDTPRYHSEQWKKVFEQQTLFKLIKLNTFQLLHHGTVEQVVSNRLLSTSFIAAMPEIEQQRLKAKFEQIVFDFTGLTAQDQIDFPYTTYAYQFQKA</sequence>
<reference evidence="5 6" key="1">
    <citation type="submission" date="2013-02" db="EMBL/GenBank/DDBJ databases">
        <title>The Genome Sequence of Acinetobacter venetianus CIP 110063.</title>
        <authorList>
            <consortium name="The Broad Institute Genome Sequencing Platform"/>
            <consortium name="The Broad Institute Genome Sequencing Center for Infectious Disease"/>
            <person name="Cerqueira G."/>
            <person name="Feldgarden M."/>
            <person name="Courvalin P."/>
            <person name="Perichon B."/>
            <person name="Grillot-Courvalin C."/>
            <person name="Clermont D."/>
            <person name="Rocha E."/>
            <person name="Yoon E.-J."/>
            <person name="Nemec A."/>
            <person name="Walker B."/>
            <person name="Young S.K."/>
            <person name="Zeng Q."/>
            <person name="Gargeya S."/>
            <person name="Fitzgerald M."/>
            <person name="Haas B."/>
            <person name="Abouelleil A."/>
            <person name="Alvarado L."/>
            <person name="Arachchi H.M."/>
            <person name="Berlin A.M."/>
            <person name="Chapman S.B."/>
            <person name="Dewar J."/>
            <person name="Goldberg J."/>
            <person name="Griggs A."/>
            <person name="Gujja S."/>
            <person name="Hansen M."/>
            <person name="Howarth C."/>
            <person name="Imamovic A."/>
            <person name="Larimer J."/>
            <person name="McCowan C."/>
            <person name="Murphy C."/>
            <person name="Neiman D."/>
            <person name="Pearson M."/>
            <person name="Priest M."/>
            <person name="Roberts A."/>
            <person name="Saif S."/>
            <person name="Shea T."/>
            <person name="Sisk P."/>
            <person name="Sykes S."/>
            <person name="Wortman J."/>
            <person name="Nusbaum C."/>
            <person name="Birren B."/>
        </authorList>
    </citation>
    <scope>NUCLEOTIDE SEQUENCE [LARGE SCALE GENOMIC DNA]</scope>
    <source>
        <strain evidence="6">ATCC 31012 / DSM 23050 / BCRC 14357 / CCUG 45561 / CIP 110063 / KCTC 2702 / LMG 19082 / RAG-1</strain>
    </source>
</reference>
<accession>N8YMI3</accession>
<dbReference type="PANTHER" id="PTHR44942:SF4">
    <property type="entry name" value="METHYLTRANSFERASE TYPE 11 DOMAIN-CONTAINING PROTEIN"/>
    <property type="match status" value="1"/>
</dbReference>
<dbReference type="Proteomes" id="UP000018445">
    <property type="component" value="Unassembled WGS sequence"/>
</dbReference>
<dbReference type="InterPro" id="IPR051052">
    <property type="entry name" value="Diverse_substrate_MTase"/>
</dbReference>
<evidence type="ECO:0000313" key="5">
    <source>
        <dbReference type="EMBL" id="ENV38032.1"/>
    </source>
</evidence>
<dbReference type="GeneID" id="58193691"/>
<comment type="caution">
    <text evidence="5">The sequence shown here is derived from an EMBL/GenBank/DDBJ whole genome shotgun (WGS) entry which is preliminary data.</text>
</comment>
<comment type="similarity">
    <text evidence="1">Belongs to the methyltransferase superfamily.</text>
</comment>
<dbReference type="GO" id="GO:0032259">
    <property type="term" value="P:methylation"/>
    <property type="evidence" value="ECO:0007669"/>
    <property type="project" value="UniProtKB-KW"/>
</dbReference>
<evidence type="ECO:0000259" key="4">
    <source>
        <dbReference type="Pfam" id="PF08241"/>
    </source>
</evidence>
<evidence type="ECO:0000256" key="3">
    <source>
        <dbReference type="ARBA" id="ARBA00022679"/>
    </source>
</evidence>
<dbReference type="HOGENOM" id="CLU_049344_3_0_6"/>
<dbReference type="Gene3D" id="3.40.50.150">
    <property type="entry name" value="Vaccinia Virus protein VP39"/>
    <property type="match status" value="1"/>
</dbReference>
<dbReference type="eggNOG" id="COG2226">
    <property type="taxonomic scope" value="Bacteria"/>
</dbReference>
<keyword evidence="2" id="KW-0489">Methyltransferase</keyword>
<keyword evidence="3" id="KW-0808">Transferase</keyword>
<dbReference type="AlphaFoldDB" id="N8YMI3"/>
<dbReference type="InterPro" id="IPR029063">
    <property type="entry name" value="SAM-dependent_MTases_sf"/>
</dbReference>
<dbReference type="SUPFAM" id="SSF53335">
    <property type="entry name" value="S-adenosyl-L-methionine-dependent methyltransferases"/>
    <property type="match status" value="1"/>
</dbReference>
<dbReference type="PATRIC" id="fig|1191460.12.peg.782"/>
<feature type="domain" description="Methyltransferase type 11" evidence="4">
    <location>
        <begin position="48"/>
        <end position="136"/>
    </location>
</feature>
<name>N8YMI3_ACIVR</name>
<keyword evidence="6" id="KW-1185">Reference proteome</keyword>
<dbReference type="GO" id="GO:0008757">
    <property type="term" value="F:S-adenosylmethionine-dependent methyltransferase activity"/>
    <property type="evidence" value="ECO:0007669"/>
    <property type="project" value="InterPro"/>
</dbReference>
<proteinExistence type="inferred from homology"/>
<evidence type="ECO:0000256" key="2">
    <source>
        <dbReference type="ARBA" id="ARBA00022603"/>
    </source>
</evidence>
<gene>
    <name evidence="5" type="ORF">F959_00789</name>
</gene>
<dbReference type="PANTHER" id="PTHR44942">
    <property type="entry name" value="METHYLTRANSF_11 DOMAIN-CONTAINING PROTEIN"/>
    <property type="match status" value="1"/>
</dbReference>
<dbReference type="RefSeq" id="WP_004877730.1">
    <property type="nucleotide sequence ID" value="NZ_AKIQ01000043.1"/>
</dbReference>
<protein>
    <recommendedName>
        <fullName evidence="4">Methyltransferase type 11 domain-containing protein</fullName>
    </recommendedName>
</protein>